<evidence type="ECO:0008006" key="6">
    <source>
        <dbReference type="Google" id="ProtNLM"/>
    </source>
</evidence>
<dbReference type="PROSITE" id="PS51375">
    <property type="entry name" value="PPR"/>
    <property type="match status" value="5"/>
</dbReference>
<evidence type="ECO:0000256" key="2">
    <source>
        <dbReference type="ARBA" id="ARBA00022737"/>
    </source>
</evidence>
<dbReference type="FunFam" id="1.25.40.10:FF:000690">
    <property type="entry name" value="Pentatricopeptide repeat-containing protein"/>
    <property type="match status" value="1"/>
</dbReference>
<evidence type="ECO:0000256" key="1">
    <source>
        <dbReference type="ARBA" id="ARBA00006643"/>
    </source>
</evidence>
<proteinExistence type="inferred from homology"/>
<feature type="repeat" description="PPR" evidence="3">
    <location>
        <begin position="345"/>
        <end position="379"/>
    </location>
</feature>
<dbReference type="InterPro" id="IPR046960">
    <property type="entry name" value="PPR_At4g14850-like_plant"/>
</dbReference>
<reference evidence="4 5" key="1">
    <citation type="submission" date="2024-11" db="EMBL/GenBank/DDBJ databases">
        <title>A near-complete genome assembly of Cinchona calisaya.</title>
        <authorList>
            <person name="Lian D.C."/>
            <person name="Zhao X.W."/>
            <person name="Wei L."/>
        </authorList>
    </citation>
    <scope>NUCLEOTIDE SEQUENCE [LARGE SCALE GENOMIC DNA]</scope>
    <source>
        <tissue evidence="4">Nenye</tissue>
    </source>
</reference>
<evidence type="ECO:0000313" key="5">
    <source>
        <dbReference type="Proteomes" id="UP001630127"/>
    </source>
</evidence>
<dbReference type="Pfam" id="PF20431">
    <property type="entry name" value="E_motif"/>
    <property type="match status" value="1"/>
</dbReference>
<sequence length="540" mass="59959">MSSVFTSLSPPLPSPPIISFTEMAASVSELHQAHAYMLKTGLSHQPFAASRLIATAAITSLNSLSYAHTIFTQTAHPNTYIYNTLIRAYAISPTPNLALFLFLKLLYDDDENLLPDKYSYTFVLKACASLCSFKQGQQIHGHVIKNGFIWDVYICNTLLHVYAKCGYFEAARHLLDRMPNRDVVSWNAVLSVYVEMGLVDLAFELFSEMPVKNLESWNFMLSAYVNSGLLEEAKGVFEEISVKDVVSWNALLTGYAKAGRHGEVLVLFEDMQRVGVKPDNRTLVTLLSACAGIGALKQGKWVHASVERNGIEVNGFLATALVDMYSKCGCIEKALEVFDGTSRKDVSTWNAMIAGLSIHGFGKNALKVFSEMVESGFKPNEVTFVGLLSACSRAGLLFESREIFGMMFSMYGIEPTMEHYGCIVDLLGRFGLLQEAEELVEKMPQKDVPVIWESLLSACRNHGNVELAERIARKLIELDPQDNTGYVQLSNIHASKGQWSDVSDVRRKMREKQIRKEPAVSRIEVDGVVNEFLAGEGIIS</sequence>
<dbReference type="FunFam" id="1.25.40.10:FF:000470">
    <property type="entry name" value="Pentatricopeptide repeat-containing protein At5g66520"/>
    <property type="match status" value="1"/>
</dbReference>
<evidence type="ECO:0000256" key="3">
    <source>
        <dbReference type="PROSITE-ProRule" id="PRU00708"/>
    </source>
</evidence>
<comment type="caution">
    <text evidence="4">The sequence shown here is derived from an EMBL/GenBank/DDBJ whole genome shotgun (WGS) entry which is preliminary data.</text>
</comment>
<dbReference type="AlphaFoldDB" id="A0ABD2ZLI0"/>
<feature type="repeat" description="PPR" evidence="3">
    <location>
        <begin position="151"/>
        <end position="181"/>
    </location>
</feature>
<dbReference type="SUPFAM" id="SSF48452">
    <property type="entry name" value="TPR-like"/>
    <property type="match status" value="2"/>
</dbReference>
<dbReference type="EMBL" id="JBJUIK010000008">
    <property type="protein sequence ID" value="KAL3520153.1"/>
    <property type="molecule type" value="Genomic_DNA"/>
</dbReference>
<dbReference type="InterPro" id="IPR002885">
    <property type="entry name" value="PPR_rpt"/>
</dbReference>
<dbReference type="Gene3D" id="1.25.40.10">
    <property type="entry name" value="Tetratricopeptide repeat domain"/>
    <property type="match status" value="4"/>
</dbReference>
<dbReference type="NCBIfam" id="TIGR00756">
    <property type="entry name" value="PPR"/>
    <property type="match status" value="5"/>
</dbReference>
<dbReference type="InterPro" id="IPR046848">
    <property type="entry name" value="E_motif"/>
</dbReference>
<feature type="repeat" description="PPR" evidence="3">
    <location>
        <begin position="244"/>
        <end position="278"/>
    </location>
</feature>
<keyword evidence="2" id="KW-0677">Repeat</keyword>
<evidence type="ECO:0000313" key="4">
    <source>
        <dbReference type="EMBL" id="KAL3520153.1"/>
    </source>
</evidence>
<dbReference type="Pfam" id="PF01535">
    <property type="entry name" value="PPR"/>
    <property type="match status" value="3"/>
</dbReference>
<dbReference type="GO" id="GO:0003729">
    <property type="term" value="F:mRNA binding"/>
    <property type="evidence" value="ECO:0007669"/>
    <property type="project" value="UniProtKB-ARBA"/>
</dbReference>
<feature type="repeat" description="PPR" evidence="3">
    <location>
        <begin position="416"/>
        <end position="450"/>
    </location>
</feature>
<keyword evidence="5" id="KW-1185">Reference proteome</keyword>
<comment type="similarity">
    <text evidence="1">Belongs to the PPR family. PCMP-H subfamily.</text>
</comment>
<protein>
    <recommendedName>
        <fullName evidence="6">Chlororespiratory reduction 4</fullName>
    </recommendedName>
</protein>
<dbReference type="Pfam" id="PF13041">
    <property type="entry name" value="PPR_2"/>
    <property type="match status" value="3"/>
</dbReference>
<organism evidence="4 5">
    <name type="scientific">Cinchona calisaya</name>
    <dbReference type="NCBI Taxonomy" id="153742"/>
    <lineage>
        <taxon>Eukaryota</taxon>
        <taxon>Viridiplantae</taxon>
        <taxon>Streptophyta</taxon>
        <taxon>Embryophyta</taxon>
        <taxon>Tracheophyta</taxon>
        <taxon>Spermatophyta</taxon>
        <taxon>Magnoliopsida</taxon>
        <taxon>eudicotyledons</taxon>
        <taxon>Gunneridae</taxon>
        <taxon>Pentapetalae</taxon>
        <taxon>asterids</taxon>
        <taxon>lamiids</taxon>
        <taxon>Gentianales</taxon>
        <taxon>Rubiaceae</taxon>
        <taxon>Cinchonoideae</taxon>
        <taxon>Cinchoneae</taxon>
        <taxon>Cinchona</taxon>
    </lineage>
</organism>
<gene>
    <name evidence="4" type="ORF">ACH5RR_018302</name>
</gene>
<dbReference type="InterPro" id="IPR011990">
    <property type="entry name" value="TPR-like_helical_dom_sf"/>
</dbReference>
<dbReference type="FunFam" id="1.25.40.10:FF:000348">
    <property type="entry name" value="Pentatricopeptide repeat-containing protein chloroplastic"/>
    <property type="match status" value="1"/>
</dbReference>
<feature type="repeat" description="PPR" evidence="3">
    <location>
        <begin position="182"/>
        <end position="216"/>
    </location>
</feature>
<accession>A0ABD2ZLI0</accession>
<dbReference type="PANTHER" id="PTHR47926:SF436">
    <property type="entry name" value="PENTATRICOPEPTIDE REPEAT-CONTAINING PROTEIN ELI1, CHLOROPLASTIC-LIKE ISOFORM X2"/>
    <property type="match status" value="1"/>
</dbReference>
<dbReference type="Proteomes" id="UP001630127">
    <property type="component" value="Unassembled WGS sequence"/>
</dbReference>
<dbReference type="PANTHER" id="PTHR47926">
    <property type="entry name" value="PENTATRICOPEPTIDE REPEAT-CONTAINING PROTEIN"/>
    <property type="match status" value="1"/>
</dbReference>
<name>A0ABD2ZLI0_9GENT</name>